<dbReference type="AlphaFoldDB" id="A0A7R8CRU8"/>
<reference evidence="2" key="1">
    <citation type="submission" date="2021-02" db="EMBL/GenBank/DDBJ databases">
        <authorList>
            <person name="Bekaert M."/>
        </authorList>
    </citation>
    <scope>NUCLEOTIDE SEQUENCE</scope>
    <source>
        <strain evidence="2">IoA-00</strain>
    </source>
</reference>
<dbReference type="EMBL" id="HG994583">
    <property type="protein sequence ID" value="CAF2910763.1"/>
    <property type="molecule type" value="Genomic_DNA"/>
</dbReference>
<evidence type="ECO:0000256" key="1">
    <source>
        <dbReference type="SAM" id="MobiDB-lite"/>
    </source>
</evidence>
<name>A0A7R8CRU8_LEPSM</name>
<keyword evidence="3" id="KW-1185">Reference proteome</keyword>
<organism evidence="2 3">
    <name type="scientific">Lepeophtheirus salmonis</name>
    <name type="common">Salmon louse</name>
    <name type="synonym">Caligus salmonis</name>
    <dbReference type="NCBI Taxonomy" id="72036"/>
    <lineage>
        <taxon>Eukaryota</taxon>
        <taxon>Metazoa</taxon>
        <taxon>Ecdysozoa</taxon>
        <taxon>Arthropoda</taxon>
        <taxon>Crustacea</taxon>
        <taxon>Multicrustacea</taxon>
        <taxon>Hexanauplia</taxon>
        <taxon>Copepoda</taxon>
        <taxon>Siphonostomatoida</taxon>
        <taxon>Caligidae</taxon>
        <taxon>Lepeophtheirus</taxon>
    </lineage>
</organism>
<sequence>MTSTSSSFNAFDSMFSWPNFIGKQEYKLSYIIKKGLWLLKISLHHMASIHYLSEGTTKHGFVPKILSKKRVRLSASDNGQASTSKRHVRSGEVLLFKDRSPAPVPPKSNDVTKTKNSVSQQIIETIVLDSPEDAEVVEGPMDIATSPAPAGPLQDDNAFAEGDRTPQPLTQSPTPQEVRAESIDLLQHIRVMKQMMGSLTQEGDSSPDEGAVVSAAAPDQPDPEDLKLLEDKF</sequence>
<proteinExistence type="predicted"/>
<accession>A0A7R8CRU8</accession>
<protein>
    <submittedName>
        <fullName evidence="2">(salmon louse) hypothetical protein</fullName>
    </submittedName>
</protein>
<feature type="compositionally biased region" description="Low complexity" evidence="1">
    <location>
        <begin position="165"/>
        <end position="176"/>
    </location>
</feature>
<evidence type="ECO:0000313" key="3">
    <source>
        <dbReference type="Proteomes" id="UP000675881"/>
    </source>
</evidence>
<feature type="region of interest" description="Disordered" evidence="1">
    <location>
        <begin position="142"/>
        <end position="178"/>
    </location>
</feature>
<evidence type="ECO:0000313" key="2">
    <source>
        <dbReference type="EMBL" id="CAF2910763.1"/>
    </source>
</evidence>
<gene>
    <name evidence="2" type="ORF">LSAA_9334</name>
</gene>
<dbReference type="Proteomes" id="UP000675881">
    <property type="component" value="Chromosome 4"/>
</dbReference>
<feature type="region of interest" description="Disordered" evidence="1">
    <location>
        <begin position="194"/>
        <end position="233"/>
    </location>
</feature>
<feature type="compositionally biased region" description="Basic and acidic residues" evidence="1">
    <location>
        <begin position="224"/>
        <end position="233"/>
    </location>
</feature>